<keyword evidence="2" id="KW-0812">Transmembrane</keyword>
<dbReference type="Proteomes" id="UP001301958">
    <property type="component" value="Unassembled WGS sequence"/>
</dbReference>
<proteinExistence type="predicted"/>
<feature type="transmembrane region" description="Helical" evidence="2">
    <location>
        <begin position="25"/>
        <end position="47"/>
    </location>
</feature>
<feature type="compositionally biased region" description="Basic residues" evidence="1">
    <location>
        <begin position="58"/>
        <end position="69"/>
    </location>
</feature>
<evidence type="ECO:0000313" key="4">
    <source>
        <dbReference type="Proteomes" id="UP001301958"/>
    </source>
</evidence>
<gene>
    <name evidence="3" type="ORF">QBC38DRAFT_459215</name>
</gene>
<protein>
    <submittedName>
        <fullName evidence="3">Uncharacterized protein</fullName>
    </submittedName>
</protein>
<feature type="compositionally biased region" description="Basic and acidic residues" evidence="1">
    <location>
        <begin position="158"/>
        <end position="167"/>
    </location>
</feature>
<keyword evidence="2" id="KW-1133">Transmembrane helix</keyword>
<keyword evidence="4" id="KW-1185">Reference proteome</keyword>
<feature type="compositionally biased region" description="Low complexity" evidence="1">
    <location>
        <begin position="168"/>
        <end position="178"/>
    </location>
</feature>
<organism evidence="3 4">
    <name type="scientific">Podospora fimiseda</name>
    <dbReference type="NCBI Taxonomy" id="252190"/>
    <lineage>
        <taxon>Eukaryota</taxon>
        <taxon>Fungi</taxon>
        <taxon>Dikarya</taxon>
        <taxon>Ascomycota</taxon>
        <taxon>Pezizomycotina</taxon>
        <taxon>Sordariomycetes</taxon>
        <taxon>Sordariomycetidae</taxon>
        <taxon>Sordariales</taxon>
        <taxon>Podosporaceae</taxon>
        <taxon>Podospora</taxon>
    </lineage>
</organism>
<feature type="region of interest" description="Disordered" evidence="1">
    <location>
        <begin position="201"/>
        <end position="240"/>
    </location>
</feature>
<name>A0AAN7BHP9_9PEZI</name>
<dbReference type="EMBL" id="MU865422">
    <property type="protein sequence ID" value="KAK4223571.1"/>
    <property type="molecule type" value="Genomic_DNA"/>
</dbReference>
<accession>A0AAN7BHP9</accession>
<feature type="compositionally biased region" description="Pro residues" evidence="1">
    <location>
        <begin position="82"/>
        <end position="93"/>
    </location>
</feature>
<evidence type="ECO:0000256" key="2">
    <source>
        <dbReference type="SAM" id="Phobius"/>
    </source>
</evidence>
<feature type="region of interest" description="Disordered" evidence="1">
    <location>
        <begin position="56"/>
        <end position="186"/>
    </location>
</feature>
<evidence type="ECO:0000313" key="3">
    <source>
        <dbReference type="EMBL" id="KAK4223571.1"/>
    </source>
</evidence>
<feature type="compositionally biased region" description="Basic and acidic residues" evidence="1">
    <location>
        <begin position="230"/>
        <end position="240"/>
    </location>
</feature>
<dbReference type="AlphaFoldDB" id="A0AAN7BHP9"/>
<evidence type="ECO:0000256" key="1">
    <source>
        <dbReference type="SAM" id="MobiDB-lite"/>
    </source>
</evidence>
<reference evidence="3" key="1">
    <citation type="journal article" date="2023" name="Mol. Phylogenet. Evol.">
        <title>Genome-scale phylogeny and comparative genomics of the fungal order Sordariales.</title>
        <authorList>
            <person name="Hensen N."/>
            <person name="Bonometti L."/>
            <person name="Westerberg I."/>
            <person name="Brannstrom I.O."/>
            <person name="Guillou S."/>
            <person name="Cros-Aarteil S."/>
            <person name="Calhoun S."/>
            <person name="Haridas S."/>
            <person name="Kuo A."/>
            <person name="Mondo S."/>
            <person name="Pangilinan J."/>
            <person name="Riley R."/>
            <person name="LaButti K."/>
            <person name="Andreopoulos B."/>
            <person name="Lipzen A."/>
            <person name="Chen C."/>
            <person name="Yan M."/>
            <person name="Daum C."/>
            <person name="Ng V."/>
            <person name="Clum A."/>
            <person name="Steindorff A."/>
            <person name="Ohm R.A."/>
            <person name="Martin F."/>
            <person name="Silar P."/>
            <person name="Natvig D.O."/>
            <person name="Lalanne C."/>
            <person name="Gautier V."/>
            <person name="Ament-Velasquez S.L."/>
            <person name="Kruys A."/>
            <person name="Hutchinson M.I."/>
            <person name="Powell A.J."/>
            <person name="Barry K."/>
            <person name="Miller A.N."/>
            <person name="Grigoriev I.V."/>
            <person name="Debuchy R."/>
            <person name="Gladieux P."/>
            <person name="Hiltunen Thoren M."/>
            <person name="Johannesson H."/>
        </authorList>
    </citation>
    <scope>NUCLEOTIDE SEQUENCE</scope>
    <source>
        <strain evidence="3">CBS 990.96</strain>
    </source>
</reference>
<reference evidence="3" key="2">
    <citation type="submission" date="2023-05" db="EMBL/GenBank/DDBJ databases">
        <authorList>
            <consortium name="Lawrence Berkeley National Laboratory"/>
            <person name="Steindorff A."/>
            <person name="Hensen N."/>
            <person name="Bonometti L."/>
            <person name="Westerberg I."/>
            <person name="Brannstrom I.O."/>
            <person name="Guillou S."/>
            <person name="Cros-Aarteil S."/>
            <person name="Calhoun S."/>
            <person name="Haridas S."/>
            <person name="Kuo A."/>
            <person name="Mondo S."/>
            <person name="Pangilinan J."/>
            <person name="Riley R."/>
            <person name="Labutti K."/>
            <person name="Andreopoulos B."/>
            <person name="Lipzen A."/>
            <person name="Chen C."/>
            <person name="Yanf M."/>
            <person name="Daum C."/>
            <person name="Ng V."/>
            <person name="Clum A."/>
            <person name="Ohm R."/>
            <person name="Martin F."/>
            <person name="Silar P."/>
            <person name="Natvig D."/>
            <person name="Lalanne C."/>
            <person name="Gautier V."/>
            <person name="Ament-Velasquez S.L."/>
            <person name="Kruys A."/>
            <person name="Hutchinson M.I."/>
            <person name="Powell A.J."/>
            <person name="Barry K."/>
            <person name="Miller A.N."/>
            <person name="Grigoriev I.V."/>
            <person name="Debuchy R."/>
            <person name="Gladieux P."/>
            <person name="Thoren M.H."/>
            <person name="Johannesson H."/>
        </authorList>
    </citation>
    <scope>NUCLEOTIDE SEQUENCE</scope>
    <source>
        <strain evidence="3">CBS 990.96</strain>
    </source>
</reference>
<comment type="caution">
    <text evidence="3">The sequence shown here is derived from an EMBL/GenBank/DDBJ whole genome shotgun (WGS) entry which is preliminary data.</text>
</comment>
<keyword evidence="2" id="KW-0472">Membrane</keyword>
<sequence>MFIPLSSIHPRDESKSNGLTSAQTAAIIVFSLLIGLAAICTIIWCACCRGQSRSTNKEKRKVKLVRHRAARSESPQSESDGPLPPSAPAPPPMGFSGGPGPVGPPPIVVVGEGPRWNPGTFNPGLDPRRSGMSVPVVVPGREGIHNPQSGMVGFDGRSSLERMESRSRGSSMSQQQSGDGIRRPPPVIYYAEHRLQANTRGFDVESPLPRQGTVNLAGMRDGIPYYQESSDGHSDVESRV</sequence>